<reference evidence="3" key="1">
    <citation type="submission" date="2016-10" db="EMBL/GenBank/DDBJ databases">
        <authorList>
            <person name="Varghese N."/>
            <person name="Submissions S."/>
        </authorList>
    </citation>
    <scope>NUCLEOTIDE SEQUENCE [LARGE SCALE GENOMIC DNA]</scope>
    <source>
        <strain evidence="3">DSM 19315</strain>
    </source>
</reference>
<organism evidence="2 3">
    <name type="scientific">Algoriphagus hitonicola</name>
    <dbReference type="NCBI Taxonomy" id="435880"/>
    <lineage>
        <taxon>Bacteria</taxon>
        <taxon>Pseudomonadati</taxon>
        <taxon>Bacteroidota</taxon>
        <taxon>Cytophagia</taxon>
        <taxon>Cytophagales</taxon>
        <taxon>Cyclobacteriaceae</taxon>
        <taxon>Algoriphagus</taxon>
    </lineage>
</organism>
<accession>A0A1I2SR51</accession>
<protein>
    <recommendedName>
        <fullName evidence="1">DUF4296 domain-containing protein</fullName>
    </recommendedName>
</protein>
<evidence type="ECO:0000313" key="2">
    <source>
        <dbReference type="EMBL" id="SFG55033.1"/>
    </source>
</evidence>
<dbReference type="Proteomes" id="UP000199642">
    <property type="component" value="Unassembled WGS sequence"/>
</dbReference>
<sequence>MKNYLALVVSIFCLISCSEKESVEDVLPEDQMVSVLVDIHLTEGIASAMPIPYDSSQTLYKLMERDVFLKHDVSDSVFNESMRYYLQYPDQMDRIYARVIDSLVVRETKPESEEKR</sequence>
<proteinExistence type="predicted"/>
<keyword evidence="3" id="KW-1185">Reference proteome</keyword>
<dbReference type="EMBL" id="FOPC01000005">
    <property type="protein sequence ID" value="SFG55033.1"/>
    <property type="molecule type" value="Genomic_DNA"/>
</dbReference>
<dbReference type="RefSeq" id="WP_092790545.1">
    <property type="nucleotide sequence ID" value="NZ_FOPC01000005.1"/>
</dbReference>
<dbReference type="STRING" id="435880.SAMN04487988_10515"/>
<dbReference type="AlphaFoldDB" id="A0A1I2SR51"/>
<gene>
    <name evidence="2" type="ORF">SAMN04487988_10515</name>
</gene>
<feature type="domain" description="DUF4296" evidence="1">
    <location>
        <begin position="25"/>
        <end position="108"/>
    </location>
</feature>
<name>A0A1I2SR51_9BACT</name>
<evidence type="ECO:0000313" key="3">
    <source>
        <dbReference type="Proteomes" id="UP000199642"/>
    </source>
</evidence>
<dbReference type="InterPro" id="IPR025381">
    <property type="entry name" value="DUF4296"/>
</dbReference>
<dbReference type="Pfam" id="PF14129">
    <property type="entry name" value="DUF4296"/>
    <property type="match status" value="1"/>
</dbReference>
<dbReference type="OrthoDB" id="981921at2"/>
<evidence type="ECO:0000259" key="1">
    <source>
        <dbReference type="Pfam" id="PF14129"/>
    </source>
</evidence>